<dbReference type="EMBL" id="FTNV01000001">
    <property type="protein sequence ID" value="SIS06909.1"/>
    <property type="molecule type" value="Genomic_DNA"/>
</dbReference>
<dbReference type="RefSeq" id="WP_076532504.1">
    <property type="nucleotide sequence ID" value="NZ_FOAC01000001.1"/>
</dbReference>
<gene>
    <name evidence="2" type="ORF">SAMN05421666_1614</name>
</gene>
<comment type="similarity">
    <text evidence="1">Belongs to the short-chain dehydrogenases/reductases (SDR) family.</text>
</comment>
<dbReference type="FunFam" id="3.40.50.720:FF:000084">
    <property type="entry name" value="Short-chain dehydrogenase reductase"/>
    <property type="match status" value="1"/>
</dbReference>
<dbReference type="PANTHER" id="PTHR42760:SF106">
    <property type="entry name" value="PROTEIN FIXR"/>
    <property type="match status" value="1"/>
</dbReference>
<accession>A0A1N7G2S2</accession>
<dbReference type="PANTHER" id="PTHR42760">
    <property type="entry name" value="SHORT-CHAIN DEHYDROGENASES/REDUCTASES FAMILY MEMBER"/>
    <property type="match status" value="1"/>
</dbReference>
<sequence>MSPNTSPKTLLLTGASRGIGHATVKSFQAAGWRVLSVSRTAFDDRCPWHAGATDHFQGDLSDAEARADLVARVRDTLGPEGLGAIVNNAGISPKGDNGARMGIAGTDDATWHHVMNVNLFGPAALMRDLMPELEMAKGCVVNVGSIVGSRVHPFAGAAYACSKAALAALTREAAAEFGPRGIRTNMVTPGEIETEILSPGTEEITRTIPLRRLGQSEEVARVVLFLCSGQSSYVNGASIDVNGGQHV</sequence>
<dbReference type="PRINTS" id="PR00080">
    <property type="entry name" value="SDRFAMILY"/>
</dbReference>
<dbReference type="PRINTS" id="PR00081">
    <property type="entry name" value="GDHRDH"/>
</dbReference>
<dbReference type="Pfam" id="PF13561">
    <property type="entry name" value="adh_short_C2"/>
    <property type="match status" value="1"/>
</dbReference>
<evidence type="ECO:0000313" key="2">
    <source>
        <dbReference type="EMBL" id="SIS06909.1"/>
    </source>
</evidence>
<evidence type="ECO:0000256" key="1">
    <source>
        <dbReference type="ARBA" id="ARBA00006484"/>
    </source>
</evidence>
<keyword evidence="3" id="KW-1185">Reference proteome</keyword>
<organism evidence="2 3">
    <name type="scientific">Roseovarius nanhaiticus</name>
    <dbReference type="NCBI Taxonomy" id="573024"/>
    <lineage>
        <taxon>Bacteria</taxon>
        <taxon>Pseudomonadati</taxon>
        <taxon>Pseudomonadota</taxon>
        <taxon>Alphaproteobacteria</taxon>
        <taxon>Rhodobacterales</taxon>
        <taxon>Roseobacteraceae</taxon>
        <taxon>Roseovarius</taxon>
    </lineage>
</organism>
<dbReference type="Gene3D" id="3.40.50.720">
    <property type="entry name" value="NAD(P)-binding Rossmann-like Domain"/>
    <property type="match status" value="1"/>
</dbReference>
<reference evidence="2 3" key="1">
    <citation type="submission" date="2017-01" db="EMBL/GenBank/DDBJ databases">
        <authorList>
            <person name="Mah S.A."/>
            <person name="Swanson W.J."/>
            <person name="Moy G.W."/>
            <person name="Vacquier V.D."/>
        </authorList>
    </citation>
    <scope>NUCLEOTIDE SEQUENCE [LARGE SCALE GENOMIC DNA]</scope>
    <source>
        <strain evidence="2 3">DSM 29590</strain>
    </source>
</reference>
<dbReference type="InterPro" id="IPR036291">
    <property type="entry name" value="NAD(P)-bd_dom_sf"/>
</dbReference>
<dbReference type="InterPro" id="IPR020904">
    <property type="entry name" value="Sc_DH/Rdtase_CS"/>
</dbReference>
<dbReference type="CDD" id="cd05233">
    <property type="entry name" value="SDR_c"/>
    <property type="match status" value="1"/>
</dbReference>
<dbReference type="InterPro" id="IPR002347">
    <property type="entry name" value="SDR_fam"/>
</dbReference>
<protein>
    <submittedName>
        <fullName evidence="2">NAD(P)-dependent dehydrogenase, short-chain alcohol dehydrogenase family</fullName>
    </submittedName>
</protein>
<name>A0A1N7G2S2_9RHOB</name>
<evidence type="ECO:0000313" key="3">
    <source>
        <dbReference type="Proteomes" id="UP000186019"/>
    </source>
</evidence>
<dbReference type="SUPFAM" id="SSF51735">
    <property type="entry name" value="NAD(P)-binding Rossmann-fold domains"/>
    <property type="match status" value="1"/>
</dbReference>
<dbReference type="AlphaFoldDB" id="A0A1N7G2S2"/>
<dbReference type="PROSITE" id="PS00061">
    <property type="entry name" value="ADH_SHORT"/>
    <property type="match status" value="1"/>
</dbReference>
<dbReference type="Proteomes" id="UP000186019">
    <property type="component" value="Unassembled WGS sequence"/>
</dbReference>
<proteinExistence type="inferred from homology"/>
<dbReference type="STRING" id="573024.SAMN05216208_0522"/>
<dbReference type="OrthoDB" id="9779623at2"/>
<dbReference type="GO" id="GO:0016616">
    <property type="term" value="F:oxidoreductase activity, acting on the CH-OH group of donors, NAD or NADP as acceptor"/>
    <property type="evidence" value="ECO:0007669"/>
    <property type="project" value="TreeGrafter"/>
</dbReference>